<dbReference type="AlphaFoldDB" id="D5BKX3"/>
<gene>
    <name evidence="1" type="ordered locus">ZPR_1537</name>
</gene>
<dbReference type="Proteomes" id="UP000001654">
    <property type="component" value="Chromosome"/>
</dbReference>
<protein>
    <submittedName>
        <fullName evidence="1">Uncharacterized protein</fullName>
    </submittedName>
</protein>
<keyword evidence="2" id="KW-1185">Reference proteome</keyword>
<proteinExistence type="predicted"/>
<evidence type="ECO:0000313" key="2">
    <source>
        <dbReference type="Proteomes" id="UP000001654"/>
    </source>
</evidence>
<dbReference type="HOGENOM" id="CLU_2060612_0_0_10"/>
<organism evidence="1 2">
    <name type="scientific">Zunongwangia profunda (strain DSM 18752 / CCTCC AB 206139 / SM-A87)</name>
    <name type="common">Wangia profunda</name>
    <dbReference type="NCBI Taxonomy" id="655815"/>
    <lineage>
        <taxon>Bacteria</taxon>
        <taxon>Pseudomonadati</taxon>
        <taxon>Bacteroidota</taxon>
        <taxon>Flavobacteriia</taxon>
        <taxon>Flavobacteriales</taxon>
        <taxon>Flavobacteriaceae</taxon>
        <taxon>Zunongwangia</taxon>
    </lineage>
</organism>
<reference evidence="1 2" key="1">
    <citation type="journal article" date="2010" name="BMC Genomics">
        <title>The complete genome of Zunongwangia profunda SM-A87 reveals its adaptation to the deep-sea environment and ecological role in sedimentary organic nitrogen degradation.</title>
        <authorList>
            <person name="Qin Q.L."/>
            <person name="Zhang X.Y."/>
            <person name="Wang X.M."/>
            <person name="Liu G.M."/>
            <person name="Chen X.L."/>
            <person name="Xie B.B."/>
            <person name="Dang H.Y."/>
            <person name="Zhou B.C."/>
            <person name="Yu J."/>
            <person name="Zhang Y.Z."/>
        </authorList>
    </citation>
    <scope>NUCLEOTIDE SEQUENCE [LARGE SCALE GENOMIC DNA]</scope>
    <source>
        <strain evidence="2">DSM 18752 / CCTCC AB 206139 / SM-A87</strain>
    </source>
</reference>
<accession>D5BKX3</accession>
<evidence type="ECO:0000313" key="1">
    <source>
        <dbReference type="EMBL" id="ADF51872.1"/>
    </source>
</evidence>
<sequence>MECSGRGNAQKINAIFVVDFNPSFSMECSGREMEMIYFKNIQSFNPSFSMECSGRFNGECRCQQIYRVSILVFQWNALEGNIQIKQLPEQRSFNPSFSMECSGRVIYDHRVNLDSMFQS</sequence>
<name>D5BKX3_ZUNPS</name>
<dbReference type="KEGG" id="zpr:ZPR_1537"/>
<dbReference type="EMBL" id="CP001650">
    <property type="protein sequence ID" value="ADF51872.1"/>
    <property type="molecule type" value="Genomic_DNA"/>
</dbReference>